<dbReference type="InterPro" id="IPR048395">
    <property type="entry name" value="Glyco_hydro_31_C"/>
</dbReference>
<dbReference type="InterPro" id="IPR017853">
    <property type="entry name" value="GH"/>
</dbReference>
<evidence type="ECO:0000259" key="6">
    <source>
        <dbReference type="Pfam" id="PF21365"/>
    </source>
</evidence>
<evidence type="ECO:0000313" key="8">
    <source>
        <dbReference type="Proteomes" id="UP000755585"/>
    </source>
</evidence>
<organism evidence="7 8">
    <name type="scientific">Kribbella aluminosa</name>
    <dbReference type="NCBI Taxonomy" id="416017"/>
    <lineage>
        <taxon>Bacteria</taxon>
        <taxon>Bacillati</taxon>
        <taxon>Actinomycetota</taxon>
        <taxon>Actinomycetes</taxon>
        <taxon>Propionibacteriales</taxon>
        <taxon>Kribbellaceae</taxon>
        <taxon>Kribbella</taxon>
    </lineage>
</organism>
<dbReference type="Pfam" id="PF01055">
    <property type="entry name" value="Glyco_hydro_31_2nd"/>
    <property type="match status" value="1"/>
</dbReference>
<keyword evidence="8" id="KW-1185">Reference proteome</keyword>
<dbReference type="EMBL" id="JAGINT010000001">
    <property type="protein sequence ID" value="MBP2351600.1"/>
    <property type="molecule type" value="Genomic_DNA"/>
</dbReference>
<dbReference type="PANTHER" id="PTHR43053">
    <property type="entry name" value="GLYCOSIDASE FAMILY 31"/>
    <property type="match status" value="1"/>
</dbReference>
<dbReference type="PANTHER" id="PTHR43053:SF4">
    <property type="entry name" value="MYOGENESIS-REGULATING GLYCOSIDASE"/>
    <property type="match status" value="1"/>
</dbReference>
<feature type="domain" description="Glycoside hydrolase family 31 TIM barrel" evidence="5">
    <location>
        <begin position="126"/>
        <end position="413"/>
    </location>
</feature>
<dbReference type="InterPro" id="IPR000322">
    <property type="entry name" value="Glyco_hydro_31_TIM"/>
</dbReference>
<dbReference type="SUPFAM" id="SSF51011">
    <property type="entry name" value="Glycosyl hydrolase domain"/>
    <property type="match status" value="1"/>
</dbReference>
<comment type="caution">
    <text evidence="7">The sequence shown here is derived from an EMBL/GenBank/DDBJ whole genome shotgun (WGS) entry which is preliminary data.</text>
</comment>
<protein>
    <submittedName>
        <fullName evidence="7">Alpha-glucosidase (Family GH31 glycosyl hydrolase)</fullName>
    </submittedName>
</protein>
<dbReference type="InterPro" id="IPR013780">
    <property type="entry name" value="Glyco_hydro_b"/>
</dbReference>
<evidence type="ECO:0000256" key="3">
    <source>
        <dbReference type="ARBA" id="ARBA00023295"/>
    </source>
</evidence>
<dbReference type="InterPro" id="IPR050985">
    <property type="entry name" value="Alpha-glycosidase_related"/>
</dbReference>
<name>A0ABS4UJ16_9ACTN</name>
<dbReference type="Gene3D" id="2.60.40.1180">
    <property type="entry name" value="Golgi alpha-mannosidase II"/>
    <property type="match status" value="1"/>
</dbReference>
<comment type="similarity">
    <text evidence="1 4">Belongs to the glycosyl hydrolase 31 family.</text>
</comment>
<evidence type="ECO:0000256" key="2">
    <source>
        <dbReference type="ARBA" id="ARBA00022801"/>
    </source>
</evidence>
<dbReference type="Proteomes" id="UP000755585">
    <property type="component" value="Unassembled WGS sequence"/>
</dbReference>
<dbReference type="CDD" id="cd06592">
    <property type="entry name" value="GH31_NET37"/>
    <property type="match status" value="1"/>
</dbReference>
<evidence type="ECO:0000313" key="7">
    <source>
        <dbReference type="EMBL" id="MBP2351600.1"/>
    </source>
</evidence>
<evidence type="ECO:0000256" key="4">
    <source>
        <dbReference type="RuleBase" id="RU361185"/>
    </source>
</evidence>
<dbReference type="RefSeq" id="WP_209694483.1">
    <property type="nucleotide sequence ID" value="NZ_JAGINT010000001.1"/>
</dbReference>
<dbReference type="Pfam" id="PF21365">
    <property type="entry name" value="Glyco_hydro_31_3rd"/>
    <property type="match status" value="1"/>
</dbReference>
<evidence type="ECO:0000256" key="1">
    <source>
        <dbReference type="ARBA" id="ARBA00007806"/>
    </source>
</evidence>
<keyword evidence="2 4" id="KW-0378">Hydrolase</keyword>
<gene>
    <name evidence="7" type="ORF">JOF29_002683</name>
</gene>
<dbReference type="Gene3D" id="3.20.20.80">
    <property type="entry name" value="Glycosidases"/>
    <property type="match status" value="1"/>
</dbReference>
<sequence length="505" mass="56891">MELRSEPGEMWWSGAVADGDDMPYGGFVFDRDLQTSIGHTQANPVLLSSHGRYIWGESGFRIRFEDFAVHADASAGGPVVVGSGGSSLRDAFRAASTAYFPATGTSPDPRMFTTPQYNTWIELVYDQTQQRILDYAHAIIDNGYPPGVLMIDDNWQEDYGVWNFHPARFPDPHTLINQLHDLGFTIMLWTCPFISPDSPTFRTLEHHQLLLRDHTGTTAIRRWWNGYSALLDLTNPHTTTWLHHQLTNLQTRYRIDGFKFDAGDPRFYRDTDQPHTPTTPNQHTQTWADIGLNYPLNEYRACWKHAGQPLAQRLKDTVPTWGRGGLGSLIPHGIAQGLAGYPFNCPDMIGGGLAEDFEDAAFTFDEELFVRWAQAAALFPMMQFSLAPWRVLRPEYATICRSAVQARHELAEHITRLVEHAATTGEPILRSMEYVFPHQGYARITDQFMLGDDILVAPVLTKTANQRTVVFPEGTWTGDDGTTVKGPQATLIDAPLERLPVYRRG</sequence>
<accession>A0ABS4UJ16</accession>
<keyword evidence="3 4" id="KW-0326">Glycosidase</keyword>
<feature type="domain" description="Glycosyl hydrolase family 31 C-terminal" evidence="6">
    <location>
        <begin position="425"/>
        <end position="505"/>
    </location>
</feature>
<reference evidence="7 8" key="1">
    <citation type="submission" date="2021-03" db="EMBL/GenBank/DDBJ databases">
        <title>Sequencing the genomes of 1000 actinobacteria strains.</title>
        <authorList>
            <person name="Klenk H.-P."/>
        </authorList>
    </citation>
    <scope>NUCLEOTIDE SEQUENCE [LARGE SCALE GENOMIC DNA]</scope>
    <source>
        <strain evidence="7 8">DSM 18824</strain>
    </source>
</reference>
<dbReference type="GO" id="GO:0016787">
    <property type="term" value="F:hydrolase activity"/>
    <property type="evidence" value="ECO:0007669"/>
    <property type="project" value="UniProtKB-KW"/>
</dbReference>
<dbReference type="SUPFAM" id="SSF51445">
    <property type="entry name" value="(Trans)glycosidases"/>
    <property type="match status" value="1"/>
</dbReference>
<proteinExistence type="inferred from homology"/>
<evidence type="ECO:0000259" key="5">
    <source>
        <dbReference type="Pfam" id="PF01055"/>
    </source>
</evidence>